<evidence type="ECO:0000256" key="1">
    <source>
        <dbReference type="SAM" id="MobiDB-lite"/>
    </source>
</evidence>
<proteinExistence type="predicted"/>
<dbReference type="InterPro" id="IPR051675">
    <property type="entry name" value="Endo/Exo/Phosphatase_dom_1"/>
</dbReference>
<dbReference type="Pfam" id="PF12836">
    <property type="entry name" value="HHH_3"/>
    <property type="match status" value="1"/>
</dbReference>
<comment type="caution">
    <text evidence="3">The sequence shown here is derived from an EMBL/GenBank/DDBJ whole genome shotgun (WGS) entry which is preliminary data.</text>
</comment>
<dbReference type="NCBIfam" id="TIGR00426">
    <property type="entry name" value="competence protein ComEA helix-hairpin-helix repeat region"/>
    <property type="match status" value="1"/>
</dbReference>
<dbReference type="Proteomes" id="UP000433181">
    <property type="component" value="Unassembled WGS sequence"/>
</dbReference>
<dbReference type="GO" id="GO:0006281">
    <property type="term" value="P:DNA repair"/>
    <property type="evidence" value="ECO:0007669"/>
    <property type="project" value="InterPro"/>
</dbReference>
<dbReference type="EMBL" id="VUNR01000012">
    <property type="protein sequence ID" value="MSU08831.1"/>
    <property type="molecule type" value="Genomic_DNA"/>
</dbReference>
<feature type="region of interest" description="Disordered" evidence="1">
    <location>
        <begin position="113"/>
        <end position="153"/>
    </location>
</feature>
<dbReference type="GO" id="GO:0003677">
    <property type="term" value="F:DNA binding"/>
    <property type="evidence" value="ECO:0007669"/>
    <property type="project" value="InterPro"/>
</dbReference>
<protein>
    <submittedName>
        <fullName evidence="3">Competence protein ComEA</fullName>
    </submittedName>
</protein>
<sequence length="217" mass="22722">MPMFKRSMAVLLVIIAVAAGVTMWEMYDGDEVQLLADNRLSAGDEQAGKNACDTRQIAVYVTGEVQQPGVVYVAFDGRVADAVNGCGGVLPTADMGKVNMAQPVKDGMHIRVPEKLPSGNGGVASKGNSFPQGTEGSAKSGKSSGGKVSAGSDGAMVNINTATADELTKLKGIGPAMAQRIVEYREENGMFQSPEDLQRVKGIGKAKFAKLKEQVTL</sequence>
<dbReference type="InterPro" id="IPR003583">
    <property type="entry name" value="Hlx-hairpin-Hlx_DNA-bd_motif"/>
</dbReference>
<reference evidence="3 4" key="1">
    <citation type="submission" date="2019-08" db="EMBL/GenBank/DDBJ databases">
        <title>In-depth cultivation of the pig gut microbiome towards novel bacterial diversity and tailored functional studies.</title>
        <authorList>
            <person name="Wylensek D."/>
            <person name="Hitch T.C.A."/>
            <person name="Clavel T."/>
        </authorList>
    </citation>
    <scope>NUCLEOTIDE SEQUENCE [LARGE SCALE GENOMIC DNA]</scope>
    <source>
        <strain evidence="3 4">WCA-693-APC-5D-A</strain>
    </source>
</reference>
<dbReference type="GeneID" id="96778764"/>
<feature type="compositionally biased region" description="Low complexity" evidence="1">
    <location>
        <begin position="136"/>
        <end position="153"/>
    </location>
</feature>
<dbReference type="InterPro" id="IPR004509">
    <property type="entry name" value="Competence_ComEA_HhH"/>
</dbReference>
<dbReference type="Gene3D" id="1.10.150.280">
    <property type="entry name" value="AF1531-like domain"/>
    <property type="match status" value="1"/>
</dbReference>
<evidence type="ECO:0000313" key="3">
    <source>
        <dbReference type="EMBL" id="MSU08831.1"/>
    </source>
</evidence>
<accession>A0A6I2UI49</accession>
<dbReference type="SMART" id="SM00278">
    <property type="entry name" value="HhH1"/>
    <property type="match status" value="2"/>
</dbReference>
<keyword evidence="4" id="KW-1185">Reference proteome</keyword>
<gene>
    <name evidence="3" type="ORF">FYJ84_07525</name>
</gene>
<dbReference type="GO" id="GO:0015628">
    <property type="term" value="P:protein secretion by the type II secretion system"/>
    <property type="evidence" value="ECO:0007669"/>
    <property type="project" value="TreeGrafter"/>
</dbReference>
<dbReference type="GO" id="GO:0015627">
    <property type="term" value="C:type II protein secretion system complex"/>
    <property type="evidence" value="ECO:0007669"/>
    <property type="project" value="TreeGrafter"/>
</dbReference>
<dbReference type="InterPro" id="IPR019554">
    <property type="entry name" value="Soluble_ligand-bd"/>
</dbReference>
<dbReference type="Gene3D" id="3.10.560.10">
    <property type="entry name" value="Outer membrane lipoprotein wza domain like"/>
    <property type="match status" value="1"/>
</dbReference>
<feature type="compositionally biased region" description="Polar residues" evidence="1">
    <location>
        <begin position="126"/>
        <end position="135"/>
    </location>
</feature>
<dbReference type="SUPFAM" id="SSF47781">
    <property type="entry name" value="RuvA domain 2-like"/>
    <property type="match status" value="1"/>
</dbReference>
<organism evidence="3 4">
    <name type="scientific">Anaerovibrio slackiae</name>
    <dbReference type="NCBI Taxonomy" id="2652309"/>
    <lineage>
        <taxon>Bacteria</taxon>
        <taxon>Bacillati</taxon>
        <taxon>Bacillota</taxon>
        <taxon>Negativicutes</taxon>
        <taxon>Selenomonadales</taxon>
        <taxon>Selenomonadaceae</taxon>
        <taxon>Anaerovibrio</taxon>
    </lineage>
</organism>
<feature type="domain" description="Helix-hairpin-helix DNA-binding motif class 1" evidence="2">
    <location>
        <begin position="195"/>
        <end position="214"/>
    </location>
</feature>
<dbReference type="RefSeq" id="WP_154407003.1">
    <property type="nucleotide sequence ID" value="NZ_VUNR01000012.1"/>
</dbReference>
<dbReference type="InterPro" id="IPR010994">
    <property type="entry name" value="RuvA_2-like"/>
</dbReference>
<feature type="domain" description="Helix-hairpin-helix DNA-binding motif class 1" evidence="2">
    <location>
        <begin position="165"/>
        <end position="184"/>
    </location>
</feature>
<dbReference type="AlphaFoldDB" id="A0A6I2UI49"/>
<dbReference type="PANTHER" id="PTHR21180:SF32">
    <property type="entry name" value="ENDONUCLEASE_EXONUCLEASE_PHOSPHATASE FAMILY DOMAIN-CONTAINING PROTEIN 1"/>
    <property type="match status" value="1"/>
</dbReference>
<evidence type="ECO:0000313" key="4">
    <source>
        <dbReference type="Proteomes" id="UP000433181"/>
    </source>
</evidence>
<name>A0A6I2UI49_9FIRM</name>
<dbReference type="Pfam" id="PF10531">
    <property type="entry name" value="SLBB"/>
    <property type="match status" value="1"/>
</dbReference>
<dbReference type="PANTHER" id="PTHR21180">
    <property type="entry name" value="ENDONUCLEASE/EXONUCLEASE/PHOSPHATASE FAMILY DOMAIN-CONTAINING PROTEIN 1"/>
    <property type="match status" value="1"/>
</dbReference>
<evidence type="ECO:0000259" key="2">
    <source>
        <dbReference type="SMART" id="SM00278"/>
    </source>
</evidence>